<dbReference type="EMBL" id="JBHLUD010000004">
    <property type="protein sequence ID" value="MFC0542868.1"/>
    <property type="molecule type" value="Genomic_DNA"/>
</dbReference>
<dbReference type="Proteomes" id="UP001589810">
    <property type="component" value="Unassembled WGS sequence"/>
</dbReference>
<proteinExistence type="predicted"/>
<evidence type="ECO:0000313" key="2">
    <source>
        <dbReference type="Proteomes" id="UP001589810"/>
    </source>
</evidence>
<reference evidence="1 2" key="1">
    <citation type="submission" date="2024-09" db="EMBL/GenBank/DDBJ databases">
        <authorList>
            <person name="Sun Q."/>
            <person name="Mori K."/>
        </authorList>
    </citation>
    <scope>NUCLEOTIDE SEQUENCE [LARGE SCALE GENOMIC DNA]</scope>
    <source>
        <strain evidence="1 2">TBRC 1432</strain>
    </source>
</reference>
<comment type="caution">
    <text evidence="1">The sequence shown here is derived from an EMBL/GenBank/DDBJ whole genome shotgun (WGS) entry which is preliminary data.</text>
</comment>
<protein>
    <submittedName>
        <fullName evidence="1">Uncharacterized protein</fullName>
    </submittedName>
</protein>
<name>A0ABV6MRE4_9PSEU</name>
<sequence length="142" mass="14671">MPDRTVLTEADEHTLLTAAYGTVVLMTAANPGPIASAKSSTAASLAMTSATGLTGHVFAIKTKAKDLDLNGGNTAEIAETVFPALTASVELLQAKAPDEAENFRATITTMTAAAMRSHHGEPLPTELEMARKIHKALEAAGA</sequence>
<evidence type="ECO:0000313" key="1">
    <source>
        <dbReference type="EMBL" id="MFC0542868.1"/>
    </source>
</evidence>
<gene>
    <name evidence="1" type="ORF">ACFFH7_15325</name>
</gene>
<organism evidence="1 2">
    <name type="scientific">Kutzneria chonburiensis</name>
    <dbReference type="NCBI Taxonomy" id="1483604"/>
    <lineage>
        <taxon>Bacteria</taxon>
        <taxon>Bacillati</taxon>
        <taxon>Actinomycetota</taxon>
        <taxon>Actinomycetes</taxon>
        <taxon>Pseudonocardiales</taxon>
        <taxon>Pseudonocardiaceae</taxon>
        <taxon>Kutzneria</taxon>
    </lineage>
</organism>
<accession>A0ABV6MRE4</accession>
<dbReference type="RefSeq" id="WP_273941278.1">
    <property type="nucleotide sequence ID" value="NZ_CP097263.1"/>
</dbReference>
<keyword evidence="2" id="KW-1185">Reference proteome</keyword>